<gene>
    <name evidence="2" type="ORF">IV501_15095</name>
</gene>
<feature type="transmembrane region" description="Helical" evidence="1">
    <location>
        <begin position="38"/>
        <end position="66"/>
    </location>
</feature>
<keyword evidence="1" id="KW-1133">Transmembrane helix</keyword>
<name>A0A934VZB2_9MICO</name>
<evidence type="ECO:0000256" key="1">
    <source>
        <dbReference type="SAM" id="Phobius"/>
    </source>
</evidence>
<dbReference type="Proteomes" id="UP000636458">
    <property type="component" value="Unassembled WGS sequence"/>
</dbReference>
<accession>A0A934VZB2</accession>
<keyword evidence="1" id="KW-0472">Membrane</keyword>
<evidence type="ECO:0000313" key="2">
    <source>
        <dbReference type="EMBL" id="MBK4348962.1"/>
    </source>
</evidence>
<protein>
    <submittedName>
        <fullName evidence="2">Uncharacterized protein</fullName>
    </submittedName>
</protein>
<dbReference type="RefSeq" id="WP_200557165.1">
    <property type="nucleotide sequence ID" value="NZ_JAEPES010000006.1"/>
</dbReference>
<reference evidence="2" key="1">
    <citation type="submission" date="2021-01" db="EMBL/GenBank/DDBJ databases">
        <title>Lacisediminihabitans sp. nov. strain G11-30, isolated from Antarctic Soil.</title>
        <authorList>
            <person name="Li J."/>
        </authorList>
    </citation>
    <scope>NUCLEOTIDE SEQUENCE</scope>
    <source>
        <strain evidence="2">G11-30</strain>
    </source>
</reference>
<sequence length="80" mass="8978">MFWVSLTILHPLTVLLLLFRKRAGVVVALVVILADIAVHWTVFLTIGGNPLFGVVNQTMFAVFLLITTPTLWRSFRIDLA</sequence>
<keyword evidence="3" id="KW-1185">Reference proteome</keyword>
<organism evidence="2 3">
    <name type="scientific">Lacisediminihabitans changchengi</name>
    <dbReference type="NCBI Taxonomy" id="2787634"/>
    <lineage>
        <taxon>Bacteria</taxon>
        <taxon>Bacillati</taxon>
        <taxon>Actinomycetota</taxon>
        <taxon>Actinomycetes</taxon>
        <taxon>Micrococcales</taxon>
        <taxon>Microbacteriaceae</taxon>
        <taxon>Lacisediminihabitans</taxon>
    </lineage>
</organism>
<dbReference type="EMBL" id="JAEPES010000006">
    <property type="protein sequence ID" value="MBK4348962.1"/>
    <property type="molecule type" value="Genomic_DNA"/>
</dbReference>
<dbReference type="AlphaFoldDB" id="A0A934VZB2"/>
<keyword evidence="1" id="KW-0812">Transmembrane</keyword>
<evidence type="ECO:0000313" key="3">
    <source>
        <dbReference type="Proteomes" id="UP000636458"/>
    </source>
</evidence>
<proteinExistence type="predicted"/>
<comment type="caution">
    <text evidence="2">The sequence shown here is derived from an EMBL/GenBank/DDBJ whole genome shotgun (WGS) entry which is preliminary data.</text>
</comment>